<proteinExistence type="predicted"/>
<feature type="signal peptide" evidence="1">
    <location>
        <begin position="1"/>
        <end position="25"/>
    </location>
</feature>
<dbReference type="EMBL" id="JAUCGQ010000001">
    <property type="protein sequence ID" value="MDM7854075.1"/>
    <property type="molecule type" value="Genomic_DNA"/>
</dbReference>
<dbReference type="PANTHER" id="PTHR43649:SF16">
    <property type="entry name" value="SUGAR-BINDING LIPOPROTEIN"/>
    <property type="match status" value="1"/>
</dbReference>
<organism evidence="2 3">
    <name type="scientific">Cellulomonas alba</name>
    <dbReference type="NCBI Taxonomy" id="3053467"/>
    <lineage>
        <taxon>Bacteria</taxon>
        <taxon>Bacillati</taxon>
        <taxon>Actinomycetota</taxon>
        <taxon>Actinomycetes</taxon>
        <taxon>Micrococcales</taxon>
        <taxon>Cellulomonadaceae</taxon>
        <taxon>Cellulomonas</taxon>
    </lineage>
</organism>
<accession>A0ABT7SD27</accession>
<comment type="caution">
    <text evidence="2">The sequence shown here is derived from an EMBL/GenBank/DDBJ whole genome shotgun (WGS) entry which is preliminary data.</text>
</comment>
<evidence type="ECO:0000313" key="2">
    <source>
        <dbReference type="EMBL" id="MDM7854075.1"/>
    </source>
</evidence>
<dbReference type="PANTHER" id="PTHR43649">
    <property type="entry name" value="ARABINOSE-BINDING PROTEIN-RELATED"/>
    <property type="match status" value="1"/>
</dbReference>
<reference evidence="2 3" key="1">
    <citation type="submission" date="2023-06" db="EMBL/GenBank/DDBJ databases">
        <title>Cellulomonas sp. MW4 Whole genome sequence.</title>
        <authorList>
            <person name="Park S."/>
        </authorList>
    </citation>
    <scope>NUCLEOTIDE SEQUENCE [LARGE SCALE GENOMIC DNA]</scope>
    <source>
        <strain evidence="2 3">MW4</strain>
    </source>
</reference>
<protein>
    <submittedName>
        <fullName evidence="2">Extracellular solute-binding protein</fullName>
    </submittedName>
</protein>
<gene>
    <name evidence="2" type="ORF">QRT04_03950</name>
</gene>
<feature type="chain" id="PRO_5045761971" evidence="1">
    <location>
        <begin position="26"/>
        <end position="468"/>
    </location>
</feature>
<dbReference type="Gene3D" id="3.40.190.10">
    <property type="entry name" value="Periplasmic binding protein-like II"/>
    <property type="match status" value="1"/>
</dbReference>
<keyword evidence="1" id="KW-0732">Signal</keyword>
<sequence>MKSPRRYTVLAATAVAAALALTACSSNGKGSGDATSSAPAGDQKVTITVAGLLPTADDAAKKQLADRVASFQAKYPNITVKPEDYNWLASTFTAQLAGGTLPNVFEIPLTDGKTLIENHQLADIDKYVKALPYGDQFNEKLIANGTGDDGHIYAVPAKSIYAVALHYNRNLFKDAGLDPDKPPTTWDEVRADAKQIHDKTGKAGYATMALDNSGGWQLAAGANSRGGVIEKFDGTKYTATLDDPAVKEHLQWLHDLKWEDKSLLDRTDLGWGEINTEFAAGNLAMYTSGSDVYNALVQANGVTKDWGYGLTAIPTSNGGGALTGGTMAAVTKDSTDAQKDAAVKWIDWWYLAKLQDKDQAIADAKGLAEQNPPQAVGTPVLPIFSKENYQQSQEWIKDYINVPLDDMKGYTDVMFTQNLVPEASASVQDLYAQLFPVVQAVISDKNADIDKLLKDANAAGQSAIDSAK</sequence>
<keyword evidence="3" id="KW-1185">Reference proteome</keyword>
<dbReference type="SUPFAM" id="SSF53850">
    <property type="entry name" value="Periplasmic binding protein-like II"/>
    <property type="match status" value="1"/>
</dbReference>
<name>A0ABT7SD27_9CELL</name>
<dbReference type="PROSITE" id="PS51257">
    <property type="entry name" value="PROKAR_LIPOPROTEIN"/>
    <property type="match status" value="1"/>
</dbReference>
<evidence type="ECO:0000256" key="1">
    <source>
        <dbReference type="SAM" id="SignalP"/>
    </source>
</evidence>
<dbReference type="Proteomes" id="UP001529338">
    <property type="component" value="Unassembled WGS sequence"/>
</dbReference>
<dbReference type="InterPro" id="IPR050490">
    <property type="entry name" value="Bact_solute-bd_prot1"/>
</dbReference>
<evidence type="ECO:0000313" key="3">
    <source>
        <dbReference type="Proteomes" id="UP001529338"/>
    </source>
</evidence>
<dbReference type="RefSeq" id="WP_289453667.1">
    <property type="nucleotide sequence ID" value="NZ_JAUCGQ010000001.1"/>
</dbReference>